<organism evidence="2 3">
    <name type="scientific">Francisella uliginis</name>
    <dbReference type="NCBI Taxonomy" id="573570"/>
    <lineage>
        <taxon>Bacteria</taxon>
        <taxon>Pseudomonadati</taxon>
        <taxon>Pseudomonadota</taxon>
        <taxon>Gammaproteobacteria</taxon>
        <taxon>Thiotrichales</taxon>
        <taxon>Francisellaceae</taxon>
        <taxon>Francisella</taxon>
    </lineage>
</organism>
<keyword evidence="1" id="KW-0812">Transmembrane</keyword>
<gene>
    <name evidence="2" type="ORF">F7310_03145</name>
</gene>
<sequence length="651" mass="71512">MFGYIFDKIKSTIFSKITPFQLLLTSLFAFVFGFIPGISYSPLLFIGVIFLVIILRINIGVFVFIAIIAKALSFILEAVSFSLGQFLLDGFTQPIFKTLVNTPIVAYAGFDYYLVAGAFVLSIILGLIFGVIIAKVYKKIVAKMSAIQTGTELYNKITKNFFVKIASWIFLGKNVAKIDWVKMKNRKFRQPFRITGVILVGLIIAAVAYAPQILETSLVSNIIKQQLTKANGATVDYSSLKLDLTDARLKITGLGAADPADLNKDRFYAKSISSSINISHLLTRQITLKDVVVEGVSLDKKRKSKGKLYINSTEPAASKEESQKASEAAKKQAIDKIKKMGGDLQQVDLQQLKDNAKEVKDVAGNIKEAVEFLSSFRSSEAKVTDSQVKQKIITPKDQAQVYGYANVRNEDLRDKYPSFVVQNIDIKNYKDGDTLYDAVITNISTNPELLGKPTRVGVKSTNNKDLDVNIVISNKPNVDNTVKFDLDNVAGDAIKGLTIQGIGLDAESLAVSGSGTWQFSGVRNVMFNIPLQLKFKDVGINFNQFKQNISDLTLKGIISGDLNNVGFGVDTSSLKNLLSVDTVKNTASQVAKQTGLDKKAQQFLDKTKINGQSLKDINVNGKSIKDLNSQDIKNLNHQDVKNLASSFGVQI</sequence>
<keyword evidence="3" id="KW-1185">Reference proteome</keyword>
<dbReference type="AlphaFoldDB" id="A0A1L4BRE1"/>
<protein>
    <recommendedName>
        <fullName evidence="4">TIGR03546 family protein</fullName>
    </recommendedName>
</protein>
<feature type="transmembrane region" description="Helical" evidence="1">
    <location>
        <begin position="112"/>
        <end position="134"/>
    </location>
</feature>
<reference evidence="2 3" key="1">
    <citation type="journal article" date="2016" name="Appl. Environ. Microbiol.">
        <title>Whole genome relationships among Francisella bacteria of diverse origin define new species and provide specific regions for detection.</title>
        <authorList>
            <person name="Challacombe J.F."/>
            <person name="Petersen J.M."/>
            <person name="Gallegos-Graves V."/>
            <person name="Hodge D."/>
            <person name="Pillai S."/>
            <person name="Kuske C.R."/>
        </authorList>
    </citation>
    <scope>NUCLEOTIDE SEQUENCE [LARGE SCALE GENOMIC DNA]</scope>
    <source>
        <strain evidence="3">TX07-7310</strain>
    </source>
</reference>
<proteinExistence type="predicted"/>
<feature type="transmembrane region" description="Helical" evidence="1">
    <location>
        <begin position="192"/>
        <end position="210"/>
    </location>
</feature>
<evidence type="ECO:0000313" key="2">
    <source>
        <dbReference type="EMBL" id="API86409.1"/>
    </source>
</evidence>
<keyword evidence="1" id="KW-1133">Transmembrane helix</keyword>
<accession>A0A1L4BRE1</accession>
<evidence type="ECO:0008006" key="4">
    <source>
        <dbReference type="Google" id="ProtNLM"/>
    </source>
</evidence>
<keyword evidence="1" id="KW-0472">Membrane</keyword>
<dbReference type="RefSeq" id="WP_072711709.1">
    <property type="nucleotide sequence ID" value="NZ_CP016796.1"/>
</dbReference>
<dbReference type="NCBIfam" id="TIGR03546">
    <property type="entry name" value="TIGR03546 family protein"/>
    <property type="match status" value="1"/>
</dbReference>
<dbReference type="InterPro" id="IPR019935">
    <property type="entry name" value="CHP03546"/>
</dbReference>
<dbReference type="OrthoDB" id="5603519at2"/>
<name>A0A1L4BRE1_9GAMM</name>
<evidence type="ECO:0000313" key="3">
    <source>
        <dbReference type="Proteomes" id="UP000184222"/>
    </source>
</evidence>
<dbReference type="Proteomes" id="UP000184222">
    <property type="component" value="Chromosome"/>
</dbReference>
<dbReference type="EMBL" id="CP016796">
    <property type="protein sequence ID" value="API86409.1"/>
    <property type="molecule type" value="Genomic_DNA"/>
</dbReference>
<dbReference type="KEGG" id="frx:F7310_03145"/>
<evidence type="ECO:0000256" key="1">
    <source>
        <dbReference type="SAM" id="Phobius"/>
    </source>
</evidence>